<keyword evidence="2" id="KW-1185">Reference proteome</keyword>
<protein>
    <submittedName>
        <fullName evidence="1">DUF4251 domain-containing protein</fullName>
    </submittedName>
</protein>
<dbReference type="Proteomes" id="UP001182991">
    <property type="component" value="Unassembled WGS sequence"/>
</dbReference>
<dbReference type="RefSeq" id="WP_311401255.1">
    <property type="nucleotide sequence ID" value="NZ_JAVRBG010000005.1"/>
</dbReference>
<proteinExistence type="predicted"/>
<evidence type="ECO:0000313" key="2">
    <source>
        <dbReference type="Proteomes" id="UP001182991"/>
    </source>
</evidence>
<dbReference type="Pfam" id="PF14059">
    <property type="entry name" value="DUF4251"/>
    <property type="match status" value="1"/>
</dbReference>
<sequence length="176" mass="19658">MSLLSLGVWSCSSLSSVQKENNTKEIALWLDLQKVHIDLNTAYPRSNSALQKLADNGLLAPGNTSNVINLSSSKSFIKIHQDSIQGYLPYYGTRQTAGRLGENGSINFHDIPKNYSEHLDPKTLIHHIAFEISQKKSSEVFQIQIEIYPTKNVQVLINSSQRDGISYNGKAKKLKE</sequence>
<dbReference type="EMBL" id="JAVRBG010000005">
    <property type="protein sequence ID" value="MDT0294303.1"/>
    <property type="molecule type" value="Genomic_DNA"/>
</dbReference>
<name>A0ABU2KHW0_9FLAO</name>
<organism evidence="1 2">
    <name type="scientific">Mesonia ostreae</name>
    <dbReference type="NCBI Taxonomy" id="861110"/>
    <lineage>
        <taxon>Bacteria</taxon>
        <taxon>Pseudomonadati</taxon>
        <taxon>Bacteroidota</taxon>
        <taxon>Flavobacteriia</taxon>
        <taxon>Flavobacteriales</taxon>
        <taxon>Flavobacteriaceae</taxon>
        <taxon>Mesonia</taxon>
    </lineage>
</organism>
<dbReference type="InterPro" id="IPR025347">
    <property type="entry name" value="DUF4251"/>
</dbReference>
<reference evidence="2" key="1">
    <citation type="submission" date="2023-07" db="EMBL/GenBank/DDBJ databases">
        <title>Isolating and identifying novel microbial strains from the Mariana Trench.</title>
        <authorList>
            <person name="Fu H."/>
        </authorList>
    </citation>
    <scope>NUCLEOTIDE SEQUENCE [LARGE SCALE GENOMIC DNA]</scope>
    <source>
        <strain evidence="2">T-y2</strain>
    </source>
</reference>
<accession>A0ABU2KHW0</accession>
<gene>
    <name evidence="1" type="ORF">RLT85_06620</name>
</gene>
<evidence type="ECO:0000313" key="1">
    <source>
        <dbReference type="EMBL" id="MDT0294303.1"/>
    </source>
</evidence>
<comment type="caution">
    <text evidence="1">The sequence shown here is derived from an EMBL/GenBank/DDBJ whole genome shotgun (WGS) entry which is preliminary data.</text>
</comment>
<dbReference type="Gene3D" id="2.40.128.410">
    <property type="match status" value="1"/>
</dbReference>